<evidence type="ECO:0000313" key="1">
    <source>
        <dbReference type="EMBL" id="GFS18481.1"/>
    </source>
</evidence>
<evidence type="ECO:0000313" key="2">
    <source>
        <dbReference type="Proteomes" id="UP000762676"/>
    </source>
</evidence>
<comment type="caution">
    <text evidence="1">The sequence shown here is derived from an EMBL/GenBank/DDBJ whole genome shotgun (WGS) entry which is preliminary data.</text>
</comment>
<keyword evidence="2" id="KW-1185">Reference proteome</keyword>
<accession>A0AAV4J7U9</accession>
<dbReference type="GO" id="GO:0003964">
    <property type="term" value="F:RNA-directed DNA polymerase activity"/>
    <property type="evidence" value="ECO:0007669"/>
    <property type="project" value="UniProtKB-KW"/>
</dbReference>
<gene>
    <name evidence="1" type="ORF">ElyMa_006849400</name>
</gene>
<dbReference type="Proteomes" id="UP000762676">
    <property type="component" value="Unassembled WGS sequence"/>
</dbReference>
<proteinExistence type="predicted"/>
<keyword evidence="1" id="KW-0548">Nucleotidyltransferase</keyword>
<sequence length="274" mass="30426">MACATQLLSSEAEVVAQIARYGGLYSFRHHSTRANIWTRARHSATRLHCRIDATSDTPTITAEDVSSVPAKVVKSLRLVSRQRWTAKLLNALVQGRVARGLNLDKSTKDIARLEPSRSSLSFNAWSYWAKLRTNGLAVRGAPGSTAPDKLCRRCRLSTETTSHMISACPVHLSEMTGRHDRVQTILMDLLWDLGIEAVPNARPAEDDRAVPDVTITRELTPVYIDVTVPFDEPANCTARARRRGTSTAIWGPSFHLWSVPWDPGSQRTMPSGHY</sequence>
<protein>
    <submittedName>
        <fullName evidence="1">Reverse transcriptase</fullName>
    </submittedName>
</protein>
<keyword evidence="1" id="KW-0695">RNA-directed DNA polymerase</keyword>
<dbReference type="EMBL" id="BMAT01013694">
    <property type="protein sequence ID" value="GFS18481.1"/>
    <property type="molecule type" value="Genomic_DNA"/>
</dbReference>
<keyword evidence="1" id="KW-0808">Transferase</keyword>
<organism evidence="1 2">
    <name type="scientific">Elysia marginata</name>
    <dbReference type="NCBI Taxonomy" id="1093978"/>
    <lineage>
        <taxon>Eukaryota</taxon>
        <taxon>Metazoa</taxon>
        <taxon>Spiralia</taxon>
        <taxon>Lophotrochozoa</taxon>
        <taxon>Mollusca</taxon>
        <taxon>Gastropoda</taxon>
        <taxon>Heterobranchia</taxon>
        <taxon>Euthyneura</taxon>
        <taxon>Panpulmonata</taxon>
        <taxon>Sacoglossa</taxon>
        <taxon>Placobranchoidea</taxon>
        <taxon>Plakobranchidae</taxon>
        <taxon>Elysia</taxon>
    </lineage>
</organism>
<name>A0AAV4J7U9_9GAST</name>
<reference evidence="1 2" key="1">
    <citation type="journal article" date="2021" name="Elife">
        <title>Chloroplast acquisition without the gene transfer in kleptoplastic sea slugs, Plakobranchus ocellatus.</title>
        <authorList>
            <person name="Maeda T."/>
            <person name="Takahashi S."/>
            <person name="Yoshida T."/>
            <person name="Shimamura S."/>
            <person name="Takaki Y."/>
            <person name="Nagai Y."/>
            <person name="Toyoda A."/>
            <person name="Suzuki Y."/>
            <person name="Arimoto A."/>
            <person name="Ishii H."/>
            <person name="Satoh N."/>
            <person name="Nishiyama T."/>
            <person name="Hasebe M."/>
            <person name="Maruyama T."/>
            <person name="Minagawa J."/>
            <person name="Obokata J."/>
            <person name="Shigenobu S."/>
        </authorList>
    </citation>
    <scope>NUCLEOTIDE SEQUENCE [LARGE SCALE GENOMIC DNA]</scope>
</reference>
<dbReference type="AlphaFoldDB" id="A0AAV4J7U9"/>